<dbReference type="Gene3D" id="1.25.10.10">
    <property type="entry name" value="Leucine-rich Repeat Variant"/>
    <property type="match status" value="2"/>
</dbReference>
<protein>
    <submittedName>
        <fullName evidence="2">Sperm-associated antigen 6 isoform X1</fullName>
    </submittedName>
</protein>
<accession>A0AAJ7CDL8</accession>
<dbReference type="RefSeq" id="XP_015607412.1">
    <property type="nucleotide sequence ID" value="XM_015751926.2"/>
</dbReference>
<dbReference type="GO" id="GO:0003341">
    <property type="term" value="P:cilium movement"/>
    <property type="evidence" value="ECO:0007669"/>
    <property type="project" value="TreeGrafter"/>
</dbReference>
<dbReference type="PANTHER" id="PTHR23314">
    <property type="entry name" value="SPERM-ASSOCIATED ANTIGEN 6 ARMADILLO REPEAT-CONTAINING"/>
    <property type="match status" value="1"/>
</dbReference>
<name>A0AAJ7CDL8_CEPCN</name>
<evidence type="ECO:0000313" key="1">
    <source>
        <dbReference type="Proteomes" id="UP000694920"/>
    </source>
</evidence>
<keyword evidence="1" id="KW-1185">Reference proteome</keyword>
<reference evidence="2" key="1">
    <citation type="submission" date="2025-08" db="UniProtKB">
        <authorList>
            <consortium name="RefSeq"/>
        </authorList>
    </citation>
    <scope>IDENTIFICATION</scope>
</reference>
<dbReference type="PANTHER" id="PTHR23314:SF0">
    <property type="entry name" value="SPERM-ASSOCIATED ANTIGEN 6"/>
    <property type="match status" value="1"/>
</dbReference>
<dbReference type="KEGG" id="ccin:107273576"/>
<dbReference type="InterPro" id="IPR016024">
    <property type="entry name" value="ARM-type_fold"/>
</dbReference>
<dbReference type="GO" id="GO:0008017">
    <property type="term" value="F:microtubule binding"/>
    <property type="evidence" value="ECO:0007669"/>
    <property type="project" value="TreeGrafter"/>
</dbReference>
<sequence length="536" mass="58291">MTARTIVQVFDQYQKARMSFVQTVADLASRTHNVECLENAGALDLLRLLLADTVPSIQQMSAIALGRLASFNEKIAQALVRREIIPQLLRGIDKQNKFYKKAALFVLRAIAKHTPEMASAVVHSGGLEASIICLEDFDMGVKEVAALCLGHIAKHNKSLAQAIVDAGAVSLLILCLQEPELCLKQVSASVLCDISKHSLELAQTVVDAGAVSVLGKYISNPDAKLKRQVLSALGCLAKHAVELAEIIVEADIFPEVLIYMAHQDEDVSRNAAILTKEICKHSLELAQLVVNTGGIGGLIDLIGTSKSSPKLPAIMALGYIAGQSNQLAIAIIGSAGVIQLALLLQEEKEDHIRAVIVWALGQIGKHTPEHAKALAVANIFPKLIELYTNPKCDEDLKAKCKATLKQVLQKCIHVEALEPLLHDAPPDILKYVVGQYSKILPNDARIRRLFVTTGGLRKVQEIQTELGSTLSEYISVINCCFPEEIVRYYSPGYPDSLLEAVEQYQPKCPSLLGVEQRGSELSTNLTDSSCSLNEYE</sequence>
<gene>
    <name evidence="2" type="primary">LOC107273576</name>
</gene>
<dbReference type="InterPro" id="IPR000225">
    <property type="entry name" value="Armadillo"/>
</dbReference>
<dbReference type="SMART" id="SM00185">
    <property type="entry name" value="ARM"/>
    <property type="match status" value="8"/>
</dbReference>
<dbReference type="AlphaFoldDB" id="A0AAJ7CDL8"/>
<dbReference type="InterPro" id="IPR011989">
    <property type="entry name" value="ARM-like"/>
</dbReference>
<evidence type="ECO:0000313" key="2">
    <source>
        <dbReference type="RefSeq" id="XP_015607412.1"/>
    </source>
</evidence>
<dbReference type="Proteomes" id="UP000694920">
    <property type="component" value="Unplaced"/>
</dbReference>
<dbReference type="GO" id="GO:0015630">
    <property type="term" value="C:microtubule cytoskeleton"/>
    <property type="evidence" value="ECO:0007669"/>
    <property type="project" value="TreeGrafter"/>
</dbReference>
<dbReference type="SUPFAM" id="SSF48371">
    <property type="entry name" value="ARM repeat"/>
    <property type="match status" value="1"/>
</dbReference>
<organism evidence="1 2">
    <name type="scientific">Cephus cinctus</name>
    <name type="common">Wheat stem sawfly</name>
    <dbReference type="NCBI Taxonomy" id="211228"/>
    <lineage>
        <taxon>Eukaryota</taxon>
        <taxon>Metazoa</taxon>
        <taxon>Ecdysozoa</taxon>
        <taxon>Arthropoda</taxon>
        <taxon>Hexapoda</taxon>
        <taxon>Insecta</taxon>
        <taxon>Pterygota</taxon>
        <taxon>Neoptera</taxon>
        <taxon>Endopterygota</taxon>
        <taxon>Hymenoptera</taxon>
        <taxon>Cephoidea</taxon>
        <taxon>Cephidae</taxon>
        <taxon>Cephus</taxon>
    </lineage>
</organism>
<proteinExistence type="predicted"/>
<dbReference type="GeneID" id="107273576"/>